<accession>G3N5W0</accession>
<dbReference type="InParanoid" id="G3N5W0"/>
<reference evidence="1" key="2">
    <citation type="submission" date="2024-04" db="UniProtKB">
        <authorList>
            <consortium name="Ensembl"/>
        </authorList>
    </citation>
    <scope>IDENTIFICATION</scope>
</reference>
<name>G3N5W0_GASAC</name>
<protein>
    <submittedName>
        <fullName evidence="1">Uncharacterized protein</fullName>
    </submittedName>
</protein>
<proteinExistence type="predicted"/>
<sequence>DTDSYESKLSTNRPQKCGLDLNITLVVFINCDPLASFTVAEVKCILGYLNRGACSDAFWVKWAGRVTSGYYDGSRPDVDFRIGTGLGLRLMTSHEDKRTR</sequence>
<organism evidence="1">
    <name type="scientific">Gasterosteus aculeatus</name>
    <name type="common">Three-spined stickleback</name>
    <dbReference type="NCBI Taxonomy" id="69293"/>
    <lineage>
        <taxon>Eukaryota</taxon>
        <taxon>Metazoa</taxon>
        <taxon>Chordata</taxon>
        <taxon>Craniata</taxon>
        <taxon>Vertebrata</taxon>
        <taxon>Euteleostomi</taxon>
        <taxon>Actinopterygii</taxon>
        <taxon>Neopterygii</taxon>
        <taxon>Teleostei</taxon>
        <taxon>Neoteleostei</taxon>
        <taxon>Acanthomorphata</taxon>
        <taxon>Eupercaria</taxon>
        <taxon>Perciformes</taxon>
        <taxon>Cottioidei</taxon>
        <taxon>Gasterosteales</taxon>
        <taxon>Gasterosteidae</taxon>
        <taxon>Gasterosteus</taxon>
    </lineage>
</organism>
<evidence type="ECO:0000313" key="1">
    <source>
        <dbReference type="Ensembl" id="ENSGACP00000000684.1"/>
    </source>
</evidence>
<dbReference type="AlphaFoldDB" id="G3N5W0"/>
<dbReference type="Ensembl" id="ENSGACT00000000684.1">
    <property type="protein sequence ID" value="ENSGACP00000000684.1"/>
    <property type="gene ID" value="ENSGACG00000000533.1"/>
</dbReference>
<reference evidence="1" key="1">
    <citation type="submission" date="2006-01" db="EMBL/GenBank/DDBJ databases">
        <authorList>
            <person name="Lindblad-Toh K."/>
            <person name="Mauceli E."/>
            <person name="Grabherr M."/>
            <person name="Chang J.L."/>
            <person name="Lander E.S."/>
        </authorList>
    </citation>
    <scope>NUCLEOTIDE SEQUENCE [LARGE SCALE GENOMIC DNA]</scope>
</reference>